<dbReference type="InterPro" id="IPR016181">
    <property type="entry name" value="Acyl_CoA_acyltransferase"/>
</dbReference>
<keyword evidence="1 4" id="KW-0808">Transferase</keyword>
<dbReference type="PROSITE" id="PS51186">
    <property type="entry name" value="GNAT"/>
    <property type="match status" value="1"/>
</dbReference>
<dbReference type="InterPro" id="IPR000182">
    <property type="entry name" value="GNAT_dom"/>
</dbReference>
<comment type="caution">
    <text evidence="4">The sequence shown here is derived from an EMBL/GenBank/DDBJ whole genome shotgun (WGS) entry which is preliminary data.</text>
</comment>
<dbReference type="EMBL" id="PTQR01000050">
    <property type="protein sequence ID" value="TKX23932.1"/>
    <property type="molecule type" value="Genomic_DNA"/>
</dbReference>
<evidence type="ECO:0000259" key="3">
    <source>
        <dbReference type="PROSITE" id="PS51186"/>
    </source>
</evidence>
<dbReference type="SUPFAM" id="SSF55729">
    <property type="entry name" value="Acyl-CoA N-acyltransferases (Nat)"/>
    <property type="match status" value="1"/>
</dbReference>
<evidence type="ECO:0000256" key="1">
    <source>
        <dbReference type="ARBA" id="ARBA00022679"/>
    </source>
</evidence>
<dbReference type="Gene3D" id="3.40.630.30">
    <property type="match status" value="1"/>
</dbReference>
<organism evidence="4 5">
    <name type="scientific">Elsinoe australis</name>
    <dbReference type="NCBI Taxonomy" id="40998"/>
    <lineage>
        <taxon>Eukaryota</taxon>
        <taxon>Fungi</taxon>
        <taxon>Dikarya</taxon>
        <taxon>Ascomycota</taxon>
        <taxon>Pezizomycotina</taxon>
        <taxon>Dothideomycetes</taxon>
        <taxon>Dothideomycetidae</taxon>
        <taxon>Myriangiales</taxon>
        <taxon>Elsinoaceae</taxon>
        <taxon>Elsinoe</taxon>
    </lineage>
</organism>
<accession>A0A4V6DUB0</accession>
<reference evidence="4 5" key="1">
    <citation type="submission" date="2018-02" db="EMBL/GenBank/DDBJ databases">
        <title>Draft genome sequences of Elsinoe sp., causing black scab on jojoba.</title>
        <authorList>
            <person name="Stodart B."/>
            <person name="Jeffress S."/>
            <person name="Ash G."/>
            <person name="Arun Chinnappa K."/>
        </authorList>
    </citation>
    <scope>NUCLEOTIDE SEQUENCE [LARGE SCALE GENOMIC DNA]</scope>
    <source>
        <strain evidence="4 5">Hillstone_2</strain>
    </source>
</reference>
<evidence type="ECO:0000313" key="4">
    <source>
        <dbReference type="EMBL" id="TKX23932.1"/>
    </source>
</evidence>
<dbReference type="CDD" id="cd04301">
    <property type="entry name" value="NAT_SF"/>
    <property type="match status" value="1"/>
</dbReference>
<feature type="domain" description="N-acetyltransferase" evidence="3">
    <location>
        <begin position="1"/>
        <end position="176"/>
    </location>
</feature>
<dbReference type="PANTHER" id="PTHR43877">
    <property type="entry name" value="AMINOALKYLPHOSPHONATE N-ACETYLTRANSFERASE-RELATED-RELATED"/>
    <property type="match status" value="1"/>
</dbReference>
<dbReference type="Pfam" id="PF00583">
    <property type="entry name" value="Acetyltransf_1"/>
    <property type="match status" value="1"/>
</dbReference>
<evidence type="ECO:0000256" key="2">
    <source>
        <dbReference type="ARBA" id="ARBA00023315"/>
    </source>
</evidence>
<proteinExistence type="predicted"/>
<dbReference type="Proteomes" id="UP000308133">
    <property type="component" value="Unassembled WGS sequence"/>
</dbReference>
<dbReference type="GO" id="GO:0016747">
    <property type="term" value="F:acyltransferase activity, transferring groups other than amino-acyl groups"/>
    <property type="evidence" value="ECO:0007669"/>
    <property type="project" value="InterPro"/>
</dbReference>
<dbReference type="InterPro" id="IPR050832">
    <property type="entry name" value="Bact_Acetyltransf"/>
</dbReference>
<protein>
    <submittedName>
        <fullName evidence="4">Acetyltransferase-like protein 9</fullName>
    </submittedName>
</protein>
<gene>
    <name evidence="4" type="ORF">C1H76_3870</name>
</gene>
<dbReference type="PANTHER" id="PTHR43877:SF2">
    <property type="entry name" value="AMINOALKYLPHOSPHONATE N-ACETYLTRANSFERASE-RELATED"/>
    <property type="match status" value="1"/>
</dbReference>
<dbReference type="AlphaFoldDB" id="A0A4V6DUB0"/>
<name>A0A4V6DUB0_9PEZI</name>
<evidence type="ECO:0000313" key="5">
    <source>
        <dbReference type="Proteomes" id="UP000308133"/>
    </source>
</evidence>
<keyword evidence="2" id="KW-0012">Acyltransferase</keyword>
<sequence length="189" mass="21418">MKVRAREESDLPEVAEVLRRVHADNAYPVEGLADPVKFLDPESTIRAWVLVDAQDKIIGHALISEMAPSDKRIEEFKRYLWRLEKPPFRQGLVALGRLFVDPSARGKGAGKMLVEEAHRWTAEKLYRRILLNVLLKDPAAIRLYENLGWTKYGEGVHINWKGEPFDQVYYISPSLDKSAGPVLSPATGI</sequence>